<keyword evidence="4" id="KW-0472">Membrane</keyword>
<keyword evidence="4" id="KW-0812">Transmembrane</keyword>
<accession>A0ABS4J7G4</accession>
<feature type="domain" description="HTH araC/xylS-type" evidence="5">
    <location>
        <begin position="650"/>
        <end position="748"/>
    </location>
</feature>
<dbReference type="EMBL" id="JAGGLB010000038">
    <property type="protein sequence ID" value="MBP1995758.1"/>
    <property type="molecule type" value="Genomic_DNA"/>
</dbReference>
<dbReference type="SUPFAM" id="SSF46689">
    <property type="entry name" value="Homeodomain-like"/>
    <property type="match status" value="1"/>
</dbReference>
<sequence length="749" mass="86766">MRIIRMLANLGAWKIFFALLLVIAVMFASNYIVFRNSVEEIYDQVSDNNNLVVESAIQRFDDSFRDLNNLIYSIHMLPYETLDAFDGQRTDMVSAYMMQKQINMLVSSASLEYLEEVVVFFQGHDLAVTSSGTISLQELFKQNYKHDLYTVDYWRAYAATRHSLQVFPEGVYVKQTNPYRQELKKLLVILGNNNMSNKNVMFFVNSELLLQHVLKTMAQDASLIILDQNRKVVMSTEAEWDLVQTLKGFGLNQGEQTTLKNRGDEYNLYQSEYNGFYYISKFPFHFQNIESITRINHLIMLLAIVLAVILSMGLSIYLFRPVQKLYRLFGGNQDKAAGYGSIHSGIRMIQAENETYRSSIRDIQLDMRKRVWIDALDHHSDAEAAERMLEQYRYEFWHGPLFVMVCIRMLPRNKSQSHTSLRIEGLLQFLQRDLNQKLDNIAVLHAKNLDFLVMVPVSTKAEKRKIEQDIESFIKGAEQDVLQQYTMLAAISQLYVPSIPNYRLAYQNVMDSLLYRNVNQEQPVIDFEHIRFSGKVFFPLDDIDRMSNCLISGNVEETIRIIDDIMLENVRLGINFLQLIHIAKCIFYQLIQHVDGDGNKKPDLGSLELAFSREIEEALHHQEIRQALVHVVDAVAEAAVKASKSKLNPGFISQYIEAHYMDNLYQDHMADIFHTTPKYFSNYFKKTFQVNYVDYLNKVRISHAKKILKNSNMPIAEVGEKVGYMNNTTFVSTFKKYCGISPGEFRKNG</sequence>
<dbReference type="PANTHER" id="PTHR43280:SF28">
    <property type="entry name" value="HTH-TYPE TRANSCRIPTIONAL ACTIVATOR RHAS"/>
    <property type="match status" value="1"/>
</dbReference>
<dbReference type="PROSITE" id="PS01124">
    <property type="entry name" value="HTH_ARAC_FAMILY_2"/>
    <property type="match status" value="1"/>
</dbReference>
<evidence type="ECO:0000313" key="7">
    <source>
        <dbReference type="Proteomes" id="UP001519287"/>
    </source>
</evidence>
<proteinExistence type="predicted"/>
<reference evidence="6 7" key="1">
    <citation type="submission" date="2021-03" db="EMBL/GenBank/DDBJ databases">
        <title>Genomic Encyclopedia of Type Strains, Phase IV (KMG-IV): sequencing the most valuable type-strain genomes for metagenomic binning, comparative biology and taxonomic classification.</title>
        <authorList>
            <person name="Goeker M."/>
        </authorList>
    </citation>
    <scope>NUCLEOTIDE SEQUENCE [LARGE SCALE GENOMIC DNA]</scope>
    <source>
        <strain evidence="6 7">DSM 26048</strain>
    </source>
</reference>
<dbReference type="InterPro" id="IPR018060">
    <property type="entry name" value="HTH_AraC"/>
</dbReference>
<dbReference type="Pfam" id="PF12833">
    <property type="entry name" value="HTH_18"/>
    <property type="match status" value="1"/>
</dbReference>
<evidence type="ECO:0000256" key="3">
    <source>
        <dbReference type="ARBA" id="ARBA00023163"/>
    </source>
</evidence>
<evidence type="ECO:0000313" key="6">
    <source>
        <dbReference type="EMBL" id="MBP1995758.1"/>
    </source>
</evidence>
<evidence type="ECO:0000256" key="1">
    <source>
        <dbReference type="ARBA" id="ARBA00023015"/>
    </source>
</evidence>
<dbReference type="PANTHER" id="PTHR43280">
    <property type="entry name" value="ARAC-FAMILY TRANSCRIPTIONAL REGULATOR"/>
    <property type="match status" value="1"/>
</dbReference>
<dbReference type="InterPro" id="IPR009057">
    <property type="entry name" value="Homeodomain-like_sf"/>
</dbReference>
<dbReference type="Gene3D" id="1.10.10.60">
    <property type="entry name" value="Homeodomain-like"/>
    <property type="match status" value="2"/>
</dbReference>
<gene>
    <name evidence="6" type="ORF">J2Z66_007400</name>
</gene>
<keyword evidence="2" id="KW-0238">DNA-binding</keyword>
<keyword evidence="7" id="KW-1185">Reference proteome</keyword>
<dbReference type="PROSITE" id="PS00041">
    <property type="entry name" value="HTH_ARAC_FAMILY_1"/>
    <property type="match status" value="1"/>
</dbReference>
<evidence type="ECO:0000256" key="2">
    <source>
        <dbReference type="ARBA" id="ARBA00023125"/>
    </source>
</evidence>
<feature type="transmembrane region" description="Helical" evidence="4">
    <location>
        <begin position="298"/>
        <end position="319"/>
    </location>
</feature>
<keyword evidence="1" id="KW-0805">Transcription regulation</keyword>
<dbReference type="InterPro" id="IPR018062">
    <property type="entry name" value="HTH_AraC-typ_CS"/>
</dbReference>
<feature type="transmembrane region" description="Helical" evidence="4">
    <location>
        <begin position="12"/>
        <end position="34"/>
    </location>
</feature>
<organism evidence="6 7">
    <name type="scientific">Paenibacillus eucommiae</name>
    <dbReference type="NCBI Taxonomy" id="1355755"/>
    <lineage>
        <taxon>Bacteria</taxon>
        <taxon>Bacillati</taxon>
        <taxon>Bacillota</taxon>
        <taxon>Bacilli</taxon>
        <taxon>Bacillales</taxon>
        <taxon>Paenibacillaceae</taxon>
        <taxon>Paenibacillus</taxon>
    </lineage>
</organism>
<dbReference type="SMART" id="SM00342">
    <property type="entry name" value="HTH_ARAC"/>
    <property type="match status" value="1"/>
</dbReference>
<evidence type="ECO:0000256" key="4">
    <source>
        <dbReference type="SAM" id="Phobius"/>
    </source>
</evidence>
<evidence type="ECO:0000259" key="5">
    <source>
        <dbReference type="PROSITE" id="PS01124"/>
    </source>
</evidence>
<comment type="caution">
    <text evidence="6">The sequence shown here is derived from an EMBL/GenBank/DDBJ whole genome shotgun (WGS) entry which is preliminary data.</text>
</comment>
<keyword evidence="3" id="KW-0804">Transcription</keyword>
<protein>
    <submittedName>
        <fullName evidence="6">AraC-like DNA-binding protein</fullName>
    </submittedName>
</protein>
<dbReference type="InterPro" id="IPR020449">
    <property type="entry name" value="Tscrpt_reg_AraC-type_HTH"/>
</dbReference>
<name>A0ABS4J7G4_9BACL</name>
<keyword evidence="4" id="KW-1133">Transmembrane helix</keyword>
<dbReference type="PRINTS" id="PR00032">
    <property type="entry name" value="HTHARAC"/>
</dbReference>
<dbReference type="RefSeq" id="WP_209977570.1">
    <property type="nucleotide sequence ID" value="NZ_JAGGLB010000038.1"/>
</dbReference>
<dbReference type="Proteomes" id="UP001519287">
    <property type="component" value="Unassembled WGS sequence"/>
</dbReference>